<proteinExistence type="inferred from homology"/>
<dbReference type="SUPFAM" id="SSF55144">
    <property type="entry name" value="LigT-like"/>
    <property type="match status" value="1"/>
</dbReference>
<dbReference type="PANTHER" id="PTHR13522:SF3">
    <property type="entry name" value="U6 SNRNA PHOSPHODIESTERASE 1"/>
    <property type="match status" value="1"/>
</dbReference>
<dbReference type="Pfam" id="PF09749">
    <property type="entry name" value="HVSL"/>
    <property type="match status" value="1"/>
</dbReference>
<comment type="subcellular location">
    <subcellularLocation>
        <location evidence="6">Nucleus</location>
    </subcellularLocation>
</comment>
<sequence>MLNKGALSLLSCYESDSSDDEVPGPRVAAKRPYKNDQHEPCPKRLQKLPVPDICIKNASANEEYVDDPTSHDGRIRTFLHERGNWATYIYIPFKGHEAVRDFISLIKNSVPHIDLKEVDDFHISLTKTVILRYHWIDTFVNSIKSITSCFRKFMILFNGIKIYCNEERTRTFIGLQTRTGYDSLLKIAEELNRSLGEFGLPPFYKDPSFHMSIAWCVGDFEKELNLILPRLNHQLEELMESYPQDNWYIYCEYLMCKTGNKYFQFYLT</sequence>
<keyword evidence="9" id="KW-1185">Reference proteome</keyword>
<dbReference type="EC" id="3.1.4.-" evidence="6"/>
<evidence type="ECO:0000256" key="7">
    <source>
        <dbReference type="SAM" id="MobiDB-lite"/>
    </source>
</evidence>
<feature type="compositionally biased region" description="Basic and acidic residues" evidence="7">
    <location>
        <begin position="33"/>
        <end position="42"/>
    </location>
</feature>
<reference evidence="8" key="1">
    <citation type="journal article" date="2023" name="Insect Mol. Biol.">
        <title>Genome sequencing provides insights into the evolution of gene families encoding plant cell wall-degrading enzymes in longhorned beetles.</title>
        <authorList>
            <person name="Shin N.R."/>
            <person name="Okamura Y."/>
            <person name="Kirsch R."/>
            <person name="Pauchet Y."/>
        </authorList>
    </citation>
    <scope>NUCLEOTIDE SEQUENCE</scope>
    <source>
        <strain evidence="8">MMC_N1</strain>
    </source>
</reference>
<dbReference type="InterPro" id="IPR009097">
    <property type="entry name" value="Cyclic_Pdiesterase"/>
</dbReference>
<dbReference type="HAMAP" id="MF_03040">
    <property type="entry name" value="USB1"/>
    <property type="match status" value="1"/>
</dbReference>
<dbReference type="InterPro" id="IPR027521">
    <property type="entry name" value="Usb1"/>
</dbReference>
<evidence type="ECO:0000256" key="6">
    <source>
        <dbReference type="HAMAP-Rule" id="MF_03040"/>
    </source>
</evidence>
<comment type="function">
    <text evidence="6">Phosphodiesterase responsible for the U6 snRNA 3' end processing. Acts as an exoribonuclease (RNase) responsible for trimming the poly(U) tract of the last nucleotides in the pre-U6 snRNA molecule, leading to the formation of mature U6 snRNA.</text>
</comment>
<organism evidence="8 9">
    <name type="scientific">Molorchus minor</name>
    <dbReference type="NCBI Taxonomy" id="1323400"/>
    <lineage>
        <taxon>Eukaryota</taxon>
        <taxon>Metazoa</taxon>
        <taxon>Ecdysozoa</taxon>
        <taxon>Arthropoda</taxon>
        <taxon>Hexapoda</taxon>
        <taxon>Insecta</taxon>
        <taxon>Pterygota</taxon>
        <taxon>Neoptera</taxon>
        <taxon>Endopterygota</taxon>
        <taxon>Coleoptera</taxon>
        <taxon>Polyphaga</taxon>
        <taxon>Cucujiformia</taxon>
        <taxon>Chrysomeloidea</taxon>
        <taxon>Cerambycidae</taxon>
        <taxon>Lamiinae</taxon>
        <taxon>Monochamini</taxon>
        <taxon>Molorchus</taxon>
    </lineage>
</organism>
<keyword evidence="3" id="KW-0456">Lyase</keyword>
<dbReference type="Proteomes" id="UP001162164">
    <property type="component" value="Unassembled WGS sequence"/>
</dbReference>
<feature type="active site" description="Proton donor/acceptor" evidence="6">
    <location>
        <position position="210"/>
    </location>
</feature>
<keyword evidence="4 6" id="KW-0539">Nucleus</keyword>
<comment type="catalytic activity">
    <reaction evidence="5">
        <text>a 3'-end uridylyl-uridine-RNA = a 3'-end 2',3'-cyclophospho-uridine-RNA + uridine</text>
        <dbReference type="Rhea" id="RHEA:46052"/>
        <dbReference type="Rhea" id="RHEA-COMP:17384"/>
        <dbReference type="Rhea" id="RHEA-COMP:17385"/>
        <dbReference type="ChEBI" id="CHEBI:16704"/>
        <dbReference type="ChEBI" id="CHEBI:85643"/>
        <dbReference type="ChEBI" id="CHEBI:85644"/>
    </reaction>
    <physiologicalReaction direction="left-to-right" evidence="5">
        <dbReference type="Rhea" id="RHEA:46053"/>
    </physiologicalReaction>
</comment>
<evidence type="ECO:0000313" key="8">
    <source>
        <dbReference type="EMBL" id="KAJ8975046.1"/>
    </source>
</evidence>
<comment type="similarity">
    <text evidence="6">Belongs to the 2H phosphoesterase superfamily. USB1 family.</text>
</comment>
<protein>
    <recommendedName>
        <fullName evidence="6">U6 snRNA phosphodiesterase</fullName>
        <ecNumber evidence="6">3.1.4.-</ecNumber>
    </recommendedName>
</protein>
<dbReference type="EMBL" id="JAPWTJ010000885">
    <property type="protein sequence ID" value="KAJ8975046.1"/>
    <property type="molecule type" value="Genomic_DNA"/>
</dbReference>
<feature type="active site" description="Proton donor/acceptor" evidence="6">
    <location>
        <position position="122"/>
    </location>
</feature>
<evidence type="ECO:0000256" key="2">
    <source>
        <dbReference type="ARBA" id="ARBA00022801"/>
    </source>
</evidence>
<gene>
    <name evidence="8" type="ORF">NQ317_010558</name>
</gene>
<accession>A0ABQ9JA46</accession>
<feature type="region of interest" description="Disordered" evidence="7">
    <location>
        <begin position="14"/>
        <end position="43"/>
    </location>
</feature>
<evidence type="ECO:0000256" key="4">
    <source>
        <dbReference type="ARBA" id="ARBA00023242"/>
    </source>
</evidence>
<evidence type="ECO:0000256" key="1">
    <source>
        <dbReference type="ARBA" id="ARBA00022722"/>
    </source>
</evidence>
<name>A0ABQ9JA46_9CUCU</name>
<evidence type="ECO:0000256" key="5">
    <source>
        <dbReference type="ARBA" id="ARBA00029300"/>
    </source>
</evidence>
<comment type="caution">
    <text evidence="8">The sequence shown here is derived from an EMBL/GenBank/DDBJ whole genome shotgun (WGS) entry which is preliminary data.</text>
</comment>
<keyword evidence="1 6" id="KW-0540">Nuclease</keyword>
<keyword evidence="2 6" id="KW-0378">Hydrolase</keyword>
<evidence type="ECO:0000313" key="9">
    <source>
        <dbReference type="Proteomes" id="UP001162164"/>
    </source>
</evidence>
<evidence type="ECO:0000256" key="3">
    <source>
        <dbReference type="ARBA" id="ARBA00023239"/>
    </source>
</evidence>
<dbReference type="Gene3D" id="3.90.1140.10">
    <property type="entry name" value="Cyclic phosphodiesterase"/>
    <property type="match status" value="1"/>
</dbReference>
<dbReference type="PANTHER" id="PTHR13522">
    <property type="entry name" value="U6 SNRNA PHOSPHODIESTERASE 1"/>
    <property type="match status" value="1"/>
</dbReference>